<organism evidence="2 3">
    <name type="scientific">Spodoptera frugiperda</name>
    <name type="common">Fall armyworm</name>
    <dbReference type="NCBI Taxonomy" id="7108"/>
    <lineage>
        <taxon>Eukaryota</taxon>
        <taxon>Metazoa</taxon>
        <taxon>Ecdysozoa</taxon>
        <taxon>Arthropoda</taxon>
        <taxon>Hexapoda</taxon>
        <taxon>Insecta</taxon>
        <taxon>Pterygota</taxon>
        <taxon>Neoptera</taxon>
        <taxon>Endopterygota</taxon>
        <taxon>Lepidoptera</taxon>
        <taxon>Glossata</taxon>
        <taxon>Ditrysia</taxon>
        <taxon>Noctuoidea</taxon>
        <taxon>Noctuidae</taxon>
        <taxon>Amphipyrinae</taxon>
        <taxon>Spodoptera</taxon>
    </lineage>
</organism>
<feature type="region of interest" description="Disordered" evidence="1">
    <location>
        <begin position="132"/>
        <end position="181"/>
    </location>
</feature>
<evidence type="ECO:0000313" key="3">
    <source>
        <dbReference type="RefSeq" id="XP_050551944.1"/>
    </source>
</evidence>
<proteinExistence type="predicted"/>
<dbReference type="GeneID" id="118269893"/>
<accession>A0A9R0EUX0</accession>
<dbReference type="Proteomes" id="UP000829999">
    <property type="component" value="Chromosome 9"/>
</dbReference>
<dbReference type="AlphaFoldDB" id="A0A9R0EUX0"/>
<sequence>MPRSSCNDSDEQSAGVANRVGTAAILSFLTTEVEYLGRIISRGQVRPSRRPPRTFQVNDCVIVVKYSQSTGKLDSGMRGPYRVIKVLPSGRYELKLLGGARGKTTQAAAQYMVPWKGEWCPESCAAFFENAEDGNDDDEFAGPSSEPVPPSPAADDTEDVTQDPADDVPEDGARSGEAVLG</sequence>
<evidence type="ECO:0000256" key="1">
    <source>
        <dbReference type="SAM" id="MobiDB-lite"/>
    </source>
</evidence>
<reference evidence="3" key="1">
    <citation type="submission" date="2025-08" db="UniProtKB">
        <authorList>
            <consortium name="RefSeq"/>
        </authorList>
    </citation>
    <scope>IDENTIFICATION</scope>
    <source>
        <tissue evidence="3">Whole larval tissue</tissue>
    </source>
</reference>
<gene>
    <name evidence="3" type="primary">LOC118269893</name>
</gene>
<keyword evidence="2" id="KW-1185">Reference proteome</keyword>
<evidence type="ECO:0000313" key="2">
    <source>
        <dbReference type="Proteomes" id="UP000829999"/>
    </source>
</evidence>
<dbReference type="OrthoDB" id="417598at2759"/>
<protein>
    <submittedName>
        <fullName evidence="3">Uncharacterized protein LOC118269893</fullName>
    </submittedName>
</protein>
<dbReference type="RefSeq" id="XP_050551944.1">
    <property type="nucleotide sequence ID" value="XM_050695987.1"/>
</dbReference>
<name>A0A9R0EUX0_SPOFR</name>
<feature type="compositionally biased region" description="Acidic residues" evidence="1">
    <location>
        <begin position="155"/>
        <end position="170"/>
    </location>
</feature>